<dbReference type="eggNOG" id="COG0324">
    <property type="taxonomic scope" value="Bacteria"/>
</dbReference>
<dbReference type="PANTHER" id="PTHR11088">
    <property type="entry name" value="TRNA DIMETHYLALLYLTRANSFERASE"/>
    <property type="match status" value="1"/>
</dbReference>
<comment type="cofactor">
    <cofactor evidence="1 10">
        <name>Mg(2+)</name>
        <dbReference type="ChEBI" id="CHEBI:18420"/>
    </cofactor>
</comment>
<sequence length="314" mass="35999">MICLTGPTASGKTSVAIGLAKHWPIEIINMDSATIYKEMDIGSAKPSREEQLKTKHHLLDIIDPVDSYSAASFCSDTLALLSNILERKKIPIIVGGTMMYYKSLREGIDDLPTSNQAIRQIIEEQASKNGWPSLHNYLKKIDPTTANRIGIRDKQRIQRSLEVFFTTGKPLSSLLKVRDNQLTNKKYKYITISLEPSNRSALHDRITKRFNIMMKNGLLEEVYSLFKRGDLNTTMPSIRCVGYRQLWEYFEEKNSLEFAVEKSIIATRQLAKKQMTWLRSQPERIIIDCLDQNYNKKTIDALAPIVNNNYKNYT</sequence>
<dbReference type="GO" id="GO:0006400">
    <property type="term" value="P:tRNA modification"/>
    <property type="evidence" value="ECO:0007669"/>
    <property type="project" value="TreeGrafter"/>
</dbReference>
<evidence type="ECO:0000256" key="4">
    <source>
        <dbReference type="ARBA" id="ARBA00022679"/>
    </source>
</evidence>
<feature type="site" description="Interaction with substrate tRNA" evidence="10">
    <location>
        <position position="97"/>
    </location>
</feature>
<evidence type="ECO:0000256" key="9">
    <source>
        <dbReference type="ARBA" id="ARBA00049563"/>
    </source>
</evidence>
<evidence type="ECO:0000256" key="12">
    <source>
        <dbReference type="RuleBase" id="RU003784"/>
    </source>
</evidence>
<dbReference type="EC" id="2.5.1.75" evidence="10"/>
<evidence type="ECO:0000256" key="5">
    <source>
        <dbReference type="ARBA" id="ARBA00022694"/>
    </source>
</evidence>
<keyword evidence="8 10" id="KW-0460">Magnesium</keyword>
<evidence type="ECO:0000256" key="2">
    <source>
        <dbReference type="ARBA" id="ARBA00003213"/>
    </source>
</evidence>
<keyword evidence="15" id="KW-1185">Reference proteome</keyword>
<evidence type="ECO:0000256" key="8">
    <source>
        <dbReference type="ARBA" id="ARBA00022842"/>
    </source>
</evidence>
<comment type="subunit">
    <text evidence="10">Monomer.</text>
</comment>
<dbReference type="NCBIfam" id="TIGR00174">
    <property type="entry name" value="miaA"/>
    <property type="match status" value="1"/>
</dbReference>
<keyword evidence="6 10" id="KW-0547">Nucleotide-binding</keyword>
<dbReference type="Gene3D" id="1.10.20.140">
    <property type="match status" value="1"/>
</dbReference>
<dbReference type="GO" id="GO:0005524">
    <property type="term" value="F:ATP binding"/>
    <property type="evidence" value="ECO:0007669"/>
    <property type="project" value="UniProtKB-UniRule"/>
</dbReference>
<evidence type="ECO:0000256" key="11">
    <source>
        <dbReference type="RuleBase" id="RU003783"/>
    </source>
</evidence>
<proteinExistence type="inferred from homology"/>
<name>M1L5C6_9PROT</name>
<organism evidence="14 15">
    <name type="scientific">Candidatus Kinetoplastidibacterium crithidiae TCC036E</name>
    <dbReference type="NCBI Taxonomy" id="1208918"/>
    <lineage>
        <taxon>Bacteria</taxon>
        <taxon>Pseudomonadati</taxon>
        <taxon>Pseudomonadota</taxon>
        <taxon>Betaproteobacteria</taxon>
        <taxon>Candidatus Kinetoplastidibacterium</taxon>
    </lineage>
</organism>
<gene>
    <name evidence="10" type="primary">miaA</name>
    <name evidence="14" type="ORF">CDEE_0875</name>
</gene>
<dbReference type="EMBL" id="CP003804">
    <property type="protein sequence ID" value="AGF47838.1"/>
    <property type="molecule type" value="Genomic_DNA"/>
</dbReference>
<dbReference type="HOGENOM" id="CLU_032616_0_0_4"/>
<keyword evidence="5 10" id="KW-0819">tRNA processing</keyword>
<feature type="region of interest" description="Interaction with substrate tRNA" evidence="10">
    <location>
        <begin position="239"/>
        <end position="244"/>
    </location>
</feature>
<feature type="region of interest" description="Interaction with substrate tRNA" evidence="10">
    <location>
        <begin position="155"/>
        <end position="159"/>
    </location>
</feature>
<dbReference type="KEGG" id="kct:CDEE_0875"/>
<dbReference type="SUPFAM" id="SSF52540">
    <property type="entry name" value="P-loop containing nucleoside triphosphate hydrolases"/>
    <property type="match status" value="1"/>
</dbReference>
<reference evidence="14 15" key="1">
    <citation type="journal article" date="2013" name="Genome Biol. Evol.">
        <title>Genome evolution and phylogenomic analysis of candidatus kinetoplastibacterium, the betaproteobacterial endosymbionts of strigomonas and angomonas.</title>
        <authorList>
            <person name="Alves J.M."/>
            <person name="Serrano M.G."/>
            <person name="Maia da Silva F."/>
            <person name="Voegtly L.J."/>
            <person name="Matveyev A.V."/>
            <person name="Teixeira M.M."/>
            <person name="Camargo E.P."/>
            <person name="Buck G.A."/>
        </authorList>
    </citation>
    <scope>NUCLEOTIDE SEQUENCE [LARGE SCALE GENOMIC DNA]</scope>
    <source>
        <strain evidence="14 15">TCC036E</strain>
    </source>
</reference>
<feature type="region of interest" description="Interaction with substrate tRNA" evidence="10">
    <location>
        <begin position="31"/>
        <end position="34"/>
    </location>
</feature>
<feature type="site" description="Interaction with substrate tRNA" evidence="10">
    <location>
        <position position="119"/>
    </location>
</feature>
<evidence type="ECO:0000313" key="15">
    <source>
        <dbReference type="Proteomes" id="UP000011686"/>
    </source>
</evidence>
<protein>
    <recommendedName>
        <fullName evidence="10">tRNA dimethylallyltransferase</fullName>
        <ecNumber evidence="10">2.5.1.75</ecNumber>
    </recommendedName>
    <alternativeName>
        <fullName evidence="10">Dimethylallyl diphosphate:tRNA dimethylallyltransferase</fullName>
        <shortName evidence="10">DMAPP:tRNA dimethylallyltransferase</shortName>
        <shortName evidence="10">DMATase</shortName>
    </alternativeName>
    <alternativeName>
        <fullName evidence="10">Isopentenyl-diphosphate:tRNA isopentenyltransferase</fullName>
        <shortName evidence="10">IPP transferase</shortName>
        <shortName evidence="10">IPPT</shortName>
        <shortName evidence="10">IPTase</shortName>
    </alternativeName>
</protein>
<evidence type="ECO:0000256" key="13">
    <source>
        <dbReference type="RuleBase" id="RU003785"/>
    </source>
</evidence>
<comment type="similarity">
    <text evidence="3 10 13">Belongs to the IPP transferase family.</text>
</comment>
<dbReference type="Pfam" id="PF01715">
    <property type="entry name" value="IPPT"/>
    <property type="match status" value="1"/>
</dbReference>
<dbReference type="HAMAP" id="MF_00185">
    <property type="entry name" value="IPP_trans"/>
    <property type="match status" value="1"/>
</dbReference>
<evidence type="ECO:0000256" key="3">
    <source>
        <dbReference type="ARBA" id="ARBA00005842"/>
    </source>
</evidence>
<dbReference type="AlphaFoldDB" id="M1L5C6"/>
<evidence type="ECO:0000256" key="7">
    <source>
        <dbReference type="ARBA" id="ARBA00022840"/>
    </source>
</evidence>
<dbReference type="InterPro" id="IPR027417">
    <property type="entry name" value="P-loop_NTPase"/>
</dbReference>
<feature type="binding site" evidence="10">
    <location>
        <begin position="8"/>
        <end position="13"/>
    </location>
    <ligand>
        <name>substrate</name>
    </ligand>
</feature>
<dbReference type="RefSeq" id="WP_015389146.1">
    <property type="nucleotide sequence ID" value="NC_020283.1"/>
</dbReference>
<dbReference type="InterPro" id="IPR018022">
    <property type="entry name" value="IPT"/>
</dbReference>
<keyword evidence="7 10" id="KW-0067">ATP-binding</keyword>
<evidence type="ECO:0000256" key="6">
    <source>
        <dbReference type="ARBA" id="ARBA00022741"/>
    </source>
</evidence>
<dbReference type="GO" id="GO:0052381">
    <property type="term" value="F:tRNA dimethylallyltransferase activity"/>
    <property type="evidence" value="ECO:0007669"/>
    <property type="project" value="UniProtKB-UniRule"/>
</dbReference>
<dbReference type="PATRIC" id="fig|1208918.3.peg.538"/>
<comment type="function">
    <text evidence="2 10 12">Catalyzes the transfer of a dimethylallyl group onto the adenine at position 37 in tRNAs that read codons beginning with uridine, leading to the formation of N6-(dimethylallyl)adenosine (i(6)A).</text>
</comment>
<dbReference type="PANTHER" id="PTHR11088:SF60">
    <property type="entry name" value="TRNA DIMETHYLALLYLTRANSFERASE"/>
    <property type="match status" value="1"/>
</dbReference>
<accession>M1L5C6</accession>
<dbReference type="Proteomes" id="UP000011686">
    <property type="component" value="Chromosome"/>
</dbReference>
<dbReference type="STRING" id="1208918.CDEE_0875"/>
<comment type="caution">
    <text evidence="10">Lacks conserved residue(s) required for the propagation of feature annotation.</text>
</comment>
<evidence type="ECO:0000256" key="10">
    <source>
        <dbReference type="HAMAP-Rule" id="MF_00185"/>
    </source>
</evidence>
<feature type="binding site" evidence="10">
    <location>
        <begin position="6"/>
        <end position="13"/>
    </location>
    <ligand>
        <name>ATP</name>
        <dbReference type="ChEBI" id="CHEBI:30616"/>
    </ligand>
</feature>
<evidence type="ECO:0000313" key="14">
    <source>
        <dbReference type="EMBL" id="AGF47838.1"/>
    </source>
</evidence>
<keyword evidence="4 10" id="KW-0808">Transferase</keyword>
<evidence type="ECO:0000256" key="1">
    <source>
        <dbReference type="ARBA" id="ARBA00001946"/>
    </source>
</evidence>
<dbReference type="Gene3D" id="3.40.50.300">
    <property type="entry name" value="P-loop containing nucleotide triphosphate hydrolases"/>
    <property type="match status" value="1"/>
</dbReference>
<comment type="catalytic activity">
    <reaction evidence="9 10 11">
        <text>adenosine(37) in tRNA + dimethylallyl diphosphate = N(6)-dimethylallyladenosine(37) in tRNA + diphosphate</text>
        <dbReference type="Rhea" id="RHEA:26482"/>
        <dbReference type="Rhea" id="RHEA-COMP:10162"/>
        <dbReference type="Rhea" id="RHEA-COMP:10375"/>
        <dbReference type="ChEBI" id="CHEBI:33019"/>
        <dbReference type="ChEBI" id="CHEBI:57623"/>
        <dbReference type="ChEBI" id="CHEBI:74411"/>
        <dbReference type="ChEBI" id="CHEBI:74415"/>
        <dbReference type="EC" id="2.5.1.75"/>
    </reaction>
</comment>
<dbReference type="InterPro" id="IPR039657">
    <property type="entry name" value="Dimethylallyltransferase"/>
</dbReference>